<feature type="domain" description="Glucose-methanol-choline oxidoreductase N-terminal" evidence="6">
    <location>
        <begin position="225"/>
        <end position="317"/>
    </location>
</feature>
<evidence type="ECO:0000259" key="7">
    <source>
        <dbReference type="Pfam" id="PF05199"/>
    </source>
</evidence>
<dbReference type="Pfam" id="PF13450">
    <property type="entry name" value="NAD_binding_8"/>
    <property type="match status" value="1"/>
</dbReference>
<evidence type="ECO:0000259" key="6">
    <source>
        <dbReference type="Pfam" id="PF00732"/>
    </source>
</evidence>
<evidence type="ECO:0000313" key="9">
    <source>
        <dbReference type="Proteomes" id="UP000255529"/>
    </source>
</evidence>
<comment type="cofactor">
    <cofactor evidence="1">
        <name>FAD</name>
        <dbReference type="ChEBI" id="CHEBI:57692"/>
    </cofactor>
</comment>
<evidence type="ECO:0000256" key="1">
    <source>
        <dbReference type="ARBA" id="ARBA00001974"/>
    </source>
</evidence>
<gene>
    <name evidence="8" type="ORF">NCTC11544_05434</name>
</gene>
<dbReference type="InterPro" id="IPR007867">
    <property type="entry name" value="GMC_OxRtase_C"/>
</dbReference>
<dbReference type="GO" id="GO:0033717">
    <property type="term" value="F:gluconate 2-dehydrogenase (acceptor) activity"/>
    <property type="evidence" value="ECO:0007669"/>
    <property type="project" value="UniProtKB-EC"/>
</dbReference>
<dbReference type="SUPFAM" id="SSF51905">
    <property type="entry name" value="FAD/NAD(P)-binding domain"/>
    <property type="match status" value="1"/>
</dbReference>
<dbReference type="InterPro" id="IPR051473">
    <property type="entry name" value="P2Ox-like"/>
</dbReference>
<dbReference type="Proteomes" id="UP000255529">
    <property type="component" value="Unassembled WGS sequence"/>
</dbReference>
<dbReference type="AlphaFoldDB" id="A0A380B2B5"/>
<dbReference type="Pfam" id="PF00732">
    <property type="entry name" value="GMC_oxred_N"/>
    <property type="match status" value="1"/>
</dbReference>
<evidence type="ECO:0000313" key="8">
    <source>
        <dbReference type="EMBL" id="SUI91797.1"/>
    </source>
</evidence>
<name>A0A380B2B5_9GAMM</name>
<keyword evidence="3" id="KW-0285">Flavoprotein</keyword>
<organism evidence="8 9">
    <name type="scientific">Serratia quinivorans</name>
    <dbReference type="NCBI Taxonomy" id="137545"/>
    <lineage>
        <taxon>Bacteria</taxon>
        <taxon>Pseudomonadati</taxon>
        <taxon>Pseudomonadota</taxon>
        <taxon>Gammaproteobacteria</taxon>
        <taxon>Enterobacterales</taxon>
        <taxon>Yersiniaceae</taxon>
        <taxon>Serratia</taxon>
    </lineage>
</organism>
<dbReference type="EC" id="1.1.99.3" evidence="8"/>
<evidence type="ECO:0000256" key="3">
    <source>
        <dbReference type="ARBA" id="ARBA00022630"/>
    </source>
</evidence>
<protein>
    <submittedName>
        <fullName evidence="8">Gluconate 2-dehydrogenase flavoprotein</fullName>
        <ecNumber evidence="8">1.1.99.3</ecNumber>
    </submittedName>
</protein>
<proteinExistence type="inferred from homology"/>
<evidence type="ECO:0000256" key="4">
    <source>
        <dbReference type="ARBA" id="ARBA00022827"/>
    </source>
</evidence>
<dbReference type="Pfam" id="PF05199">
    <property type="entry name" value="GMC_oxred_C"/>
    <property type="match status" value="1"/>
</dbReference>
<evidence type="ECO:0000256" key="2">
    <source>
        <dbReference type="ARBA" id="ARBA00010790"/>
    </source>
</evidence>
<accession>A0A380B2B5</accession>
<comment type="similarity">
    <text evidence="2">Belongs to the GMC oxidoreductase family.</text>
</comment>
<dbReference type="GO" id="GO:0050660">
    <property type="term" value="F:flavin adenine dinucleotide binding"/>
    <property type="evidence" value="ECO:0007669"/>
    <property type="project" value="InterPro"/>
</dbReference>
<dbReference type="PANTHER" id="PTHR42784">
    <property type="entry name" value="PYRANOSE 2-OXIDASE"/>
    <property type="match status" value="1"/>
</dbReference>
<evidence type="ECO:0000256" key="5">
    <source>
        <dbReference type="ARBA" id="ARBA00023002"/>
    </source>
</evidence>
<feature type="domain" description="Glucose-methanol-choline oxidoreductase C-terminal" evidence="7">
    <location>
        <begin position="405"/>
        <end position="523"/>
    </location>
</feature>
<dbReference type="PANTHER" id="PTHR42784:SF1">
    <property type="entry name" value="PYRANOSE 2-OXIDASE"/>
    <property type="match status" value="1"/>
</dbReference>
<keyword evidence="4" id="KW-0274">FAD</keyword>
<keyword evidence="5 8" id="KW-0560">Oxidoreductase</keyword>
<dbReference type="InterPro" id="IPR000172">
    <property type="entry name" value="GMC_OxRdtase_N"/>
</dbReference>
<sequence>MAIEYDCDILVVGAGILGGAVANSLAKQGRSVTILEAGPRVKRSEILEAFRQYGNKSDYNGPYPDVPWAPKSASGKYSDDYIESVGNITQKPAFLRLVGGTTWHWGGATWRNLPSDFKLKTLYGHGRDWPLDYDMLEPWYQQAEEEIGVSGSNTDDQRGLGQQPYPPRSKPYPMAMQPWSYLTQQVAEKVSTVNHHFVDEPNARATRPYQGRPICAGNNNCAPICPIGAQFSGDKPVVWAEQNGAKLLVNAVAYRIEKGPDNKIVAIHYKNPQGESTRLTARYFVLAAHGVETPKLMLMSDIGNSSDQVGRNMMGHTGRSISMLAKDPVWAGRGPTQQGSINTWRDTPLRHQHAAIRHFLDNTVPNELITRRLLSQGIVGPELDRLIRHNSARYLKIASYVEVLPDPTNRVTLSNKRDALGLPTPRINYDIAHEYTMNAMALLYKDYDQFRSLFGATEVLNDIQAWVPSSHIMGTTIMGSDPRDSVVNHECRSFDHANLFITSTSVHPSSTVVNPTLTGYAIALRVADIINKEI</sequence>
<dbReference type="EMBL" id="UGYN01000002">
    <property type="protein sequence ID" value="SUI91797.1"/>
    <property type="molecule type" value="Genomic_DNA"/>
</dbReference>
<dbReference type="InterPro" id="IPR036188">
    <property type="entry name" value="FAD/NAD-bd_sf"/>
</dbReference>
<reference evidence="8 9" key="1">
    <citation type="submission" date="2018-06" db="EMBL/GenBank/DDBJ databases">
        <authorList>
            <consortium name="Pathogen Informatics"/>
            <person name="Doyle S."/>
        </authorList>
    </citation>
    <scope>NUCLEOTIDE SEQUENCE [LARGE SCALE GENOMIC DNA]</scope>
    <source>
        <strain evidence="8 9">NCTC11544</strain>
    </source>
</reference>
<dbReference type="RefSeq" id="WP_115184718.1">
    <property type="nucleotide sequence ID" value="NZ_CAMKHO010000001.1"/>
</dbReference>
<dbReference type="Gene3D" id="3.50.50.60">
    <property type="entry name" value="FAD/NAD(P)-binding domain"/>
    <property type="match status" value="2"/>
</dbReference>